<dbReference type="Proteomes" id="UP000202511">
    <property type="component" value="Segment"/>
</dbReference>
<proteinExistence type="predicted"/>
<name>A0A0B5J0Y4_9VIRU</name>
<reference evidence="1 2" key="1">
    <citation type="journal article" date="2015" name="Parasitol. Res.">
        <title>Viruses in close associations with free-living amoebae.</title>
        <authorList>
            <person name="Scheid P."/>
        </authorList>
    </citation>
    <scope>NUCLEOTIDE SEQUENCE [LARGE SCALE GENOMIC DNA]</scope>
    <source>
        <strain evidence="1">KlaHel</strain>
    </source>
</reference>
<dbReference type="RefSeq" id="YP_009119364.1">
    <property type="nucleotide sequence ID" value="NC_026440.1"/>
</dbReference>
<dbReference type="EMBL" id="KP136319">
    <property type="protein sequence ID" value="AJF97129.1"/>
    <property type="molecule type" value="Genomic_DNA"/>
</dbReference>
<protein>
    <submittedName>
        <fullName evidence="1">Uncharacterized protein</fullName>
    </submittedName>
</protein>
<accession>A0A0B5J0Y4</accession>
<dbReference type="GeneID" id="23462046"/>
<sequence length="198" mass="23209">MQMSCPVSLADLMGVELADDVTSALVRKGHFDSKAMRTQRFNEWARLPDPAASLRIERAPYNGSYDALFALYCKNRATRYNDGWGHEFDTAISQARSISADIVPSTAKHHIKAAKNRLVHKNDHLWVYTTASKDKVILYQDEGVDTTFYYFDVFFADEHDAYITFLEQWEYRLFVFVYPRTRKQSVYHTWFRKKVDRK</sequence>
<evidence type="ECO:0000313" key="2">
    <source>
        <dbReference type="Proteomes" id="UP000202511"/>
    </source>
</evidence>
<dbReference type="KEGG" id="vg:23462046"/>
<evidence type="ECO:0000313" key="1">
    <source>
        <dbReference type="EMBL" id="AJF97129.1"/>
    </source>
</evidence>
<organism evidence="1 2">
    <name type="scientific">Pandoravirus inopinatum</name>
    <dbReference type="NCBI Taxonomy" id="1605721"/>
    <lineage>
        <taxon>Viruses</taxon>
        <taxon>Pandoravirus</taxon>
    </lineage>
</organism>